<feature type="domain" description="Peptidase S1" evidence="7">
    <location>
        <begin position="91"/>
        <end position="334"/>
    </location>
</feature>
<dbReference type="InterPro" id="IPR001254">
    <property type="entry name" value="Trypsin_dom"/>
</dbReference>
<evidence type="ECO:0000256" key="4">
    <source>
        <dbReference type="ARBA" id="ARBA00023157"/>
    </source>
</evidence>
<evidence type="ECO:0000259" key="7">
    <source>
        <dbReference type="PROSITE" id="PS50240"/>
    </source>
</evidence>
<dbReference type="SMART" id="SM00020">
    <property type="entry name" value="Tryp_SPc"/>
    <property type="match status" value="1"/>
</dbReference>
<name>A0A8J2NSZ8_9HEXA</name>
<feature type="chain" id="PRO_5035307845" description="Peptidase S1 domain-containing protein" evidence="6">
    <location>
        <begin position="22"/>
        <end position="342"/>
    </location>
</feature>
<dbReference type="GO" id="GO:0006508">
    <property type="term" value="P:proteolysis"/>
    <property type="evidence" value="ECO:0007669"/>
    <property type="project" value="UniProtKB-KW"/>
</dbReference>
<evidence type="ECO:0000313" key="9">
    <source>
        <dbReference type="Proteomes" id="UP000708208"/>
    </source>
</evidence>
<dbReference type="Pfam" id="PF00089">
    <property type="entry name" value="Trypsin"/>
    <property type="match status" value="1"/>
</dbReference>
<dbReference type="InterPro" id="IPR018114">
    <property type="entry name" value="TRYPSIN_HIS"/>
</dbReference>
<dbReference type="CDD" id="cd00190">
    <property type="entry name" value="Tryp_SPc"/>
    <property type="match status" value="1"/>
</dbReference>
<evidence type="ECO:0000256" key="1">
    <source>
        <dbReference type="ARBA" id="ARBA00022670"/>
    </source>
</evidence>
<evidence type="ECO:0000256" key="6">
    <source>
        <dbReference type="SAM" id="SignalP"/>
    </source>
</evidence>
<comment type="caution">
    <text evidence="8">The sequence shown here is derived from an EMBL/GenBank/DDBJ whole genome shotgun (WGS) entry which is preliminary data.</text>
</comment>
<dbReference type="FunFam" id="2.40.10.10:FF:000006">
    <property type="entry name" value="Serine proteinase stubble"/>
    <property type="match status" value="1"/>
</dbReference>
<dbReference type="Proteomes" id="UP000708208">
    <property type="component" value="Unassembled WGS sequence"/>
</dbReference>
<keyword evidence="9" id="KW-1185">Reference proteome</keyword>
<dbReference type="InterPro" id="IPR033116">
    <property type="entry name" value="TRYPSIN_SER"/>
</dbReference>
<keyword evidence="6" id="KW-0732">Signal</keyword>
<dbReference type="PROSITE" id="PS50240">
    <property type="entry name" value="TRYPSIN_DOM"/>
    <property type="match status" value="1"/>
</dbReference>
<gene>
    <name evidence="8" type="ORF">AFUS01_LOCUS6751</name>
</gene>
<dbReference type="GO" id="GO:0004252">
    <property type="term" value="F:serine-type endopeptidase activity"/>
    <property type="evidence" value="ECO:0007669"/>
    <property type="project" value="InterPro"/>
</dbReference>
<evidence type="ECO:0000256" key="5">
    <source>
        <dbReference type="RuleBase" id="RU363034"/>
    </source>
</evidence>
<dbReference type="PANTHER" id="PTHR24252">
    <property type="entry name" value="ACROSIN-RELATED"/>
    <property type="match status" value="1"/>
</dbReference>
<accession>A0A8J2NSZ8</accession>
<reference evidence="8" key="1">
    <citation type="submission" date="2021-06" db="EMBL/GenBank/DDBJ databases">
        <authorList>
            <person name="Hodson N. C."/>
            <person name="Mongue J. A."/>
            <person name="Jaron S. K."/>
        </authorList>
    </citation>
    <scope>NUCLEOTIDE SEQUENCE</scope>
</reference>
<dbReference type="PROSITE" id="PS00135">
    <property type="entry name" value="TRYPSIN_SER"/>
    <property type="match status" value="1"/>
</dbReference>
<dbReference type="AlphaFoldDB" id="A0A8J2NSZ8"/>
<evidence type="ECO:0000313" key="8">
    <source>
        <dbReference type="EMBL" id="CAG7717287.1"/>
    </source>
</evidence>
<organism evidence="8 9">
    <name type="scientific">Allacma fusca</name>
    <dbReference type="NCBI Taxonomy" id="39272"/>
    <lineage>
        <taxon>Eukaryota</taxon>
        <taxon>Metazoa</taxon>
        <taxon>Ecdysozoa</taxon>
        <taxon>Arthropoda</taxon>
        <taxon>Hexapoda</taxon>
        <taxon>Collembola</taxon>
        <taxon>Symphypleona</taxon>
        <taxon>Sminthuridae</taxon>
        <taxon>Allacma</taxon>
    </lineage>
</organism>
<keyword evidence="2 5" id="KW-0378">Hydrolase</keyword>
<keyword evidence="4" id="KW-1015">Disulfide bond</keyword>
<dbReference type="PROSITE" id="PS00134">
    <property type="entry name" value="TRYPSIN_HIS"/>
    <property type="match status" value="1"/>
</dbReference>
<evidence type="ECO:0000256" key="3">
    <source>
        <dbReference type="ARBA" id="ARBA00022825"/>
    </source>
</evidence>
<keyword evidence="3 5" id="KW-0720">Serine protease</keyword>
<dbReference type="EMBL" id="CAJVCH010044510">
    <property type="protein sequence ID" value="CAG7717287.1"/>
    <property type="molecule type" value="Genomic_DNA"/>
</dbReference>
<protein>
    <recommendedName>
        <fullName evidence="7">Peptidase S1 domain-containing protein</fullName>
    </recommendedName>
</protein>
<proteinExistence type="predicted"/>
<evidence type="ECO:0000256" key="2">
    <source>
        <dbReference type="ARBA" id="ARBA00022801"/>
    </source>
</evidence>
<keyword evidence="1 5" id="KW-0645">Protease</keyword>
<dbReference type="PANTHER" id="PTHR24252:SF7">
    <property type="entry name" value="HYALIN"/>
    <property type="match status" value="1"/>
</dbReference>
<feature type="signal peptide" evidence="6">
    <location>
        <begin position="1"/>
        <end position="21"/>
    </location>
</feature>
<dbReference type="OrthoDB" id="10012881at2759"/>
<sequence length="342" mass="36828">MGKILHIILFSIWVFGTLTSSKVIDPAEDDTTVLSVQDDDVRTSENATGASLYIGGFDNREYNTRLQCACGRTLPLPTSCDKLSKVDCEKIVGGELAYIREYPWTVALVRYSSFGGSKRPFCGGTLINNRYVLTASHCVDGQQARNVAVLVNEQDLLSTSEAKTSEISVDQIIMHKDYNRQNIDNDIALLRLSKTVDIASTITITRPGCLSASSYDFSGKIATVAGWGATSQGGQTSNVLRKVDVPVISNKDCNDKTSYAGRITENMLCAGDVEKGGIDSCQGDSGGPLITTHGGRKTLIGVVSWGHGCAQPKSPGVYTRVSRKFLLVLNLTVNSVLIIKSS</sequence>